<feature type="transmembrane region" description="Helical" evidence="2">
    <location>
        <begin position="83"/>
        <end position="105"/>
    </location>
</feature>
<comment type="caution">
    <text evidence="3">The sequence shown here is derived from an EMBL/GenBank/DDBJ whole genome shotgun (WGS) entry which is preliminary data.</text>
</comment>
<evidence type="ECO:0000256" key="1">
    <source>
        <dbReference type="SAM" id="MobiDB-lite"/>
    </source>
</evidence>
<feature type="compositionally biased region" description="Polar residues" evidence="1">
    <location>
        <begin position="1"/>
        <end position="16"/>
    </location>
</feature>
<organism evidence="3 4">
    <name type="scientific">Clohesyomyces aquaticus</name>
    <dbReference type="NCBI Taxonomy" id="1231657"/>
    <lineage>
        <taxon>Eukaryota</taxon>
        <taxon>Fungi</taxon>
        <taxon>Dikarya</taxon>
        <taxon>Ascomycota</taxon>
        <taxon>Pezizomycotina</taxon>
        <taxon>Dothideomycetes</taxon>
        <taxon>Pleosporomycetidae</taxon>
        <taxon>Pleosporales</taxon>
        <taxon>Lindgomycetaceae</taxon>
        <taxon>Clohesyomyces</taxon>
    </lineage>
</organism>
<proteinExistence type="predicted"/>
<reference evidence="3 4" key="1">
    <citation type="submission" date="2016-07" db="EMBL/GenBank/DDBJ databases">
        <title>Pervasive Adenine N6-methylation of Active Genes in Fungi.</title>
        <authorList>
            <consortium name="DOE Joint Genome Institute"/>
            <person name="Mondo S.J."/>
            <person name="Dannebaum R.O."/>
            <person name="Kuo R.C."/>
            <person name="Labutti K."/>
            <person name="Haridas S."/>
            <person name="Kuo A."/>
            <person name="Salamov A."/>
            <person name="Ahrendt S.R."/>
            <person name="Lipzen A."/>
            <person name="Sullivan W."/>
            <person name="Andreopoulos W.B."/>
            <person name="Clum A."/>
            <person name="Lindquist E."/>
            <person name="Daum C."/>
            <person name="Ramamoorthy G.K."/>
            <person name="Gryganskyi A."/>
            <person name="Culley D."/>
            <person name="Magnuson J.K."/>
            <person name="James T.Y."/>
            <person name="O'Malley M.A."/>
            <person name="Stajich J.E."/>
            <person name="Spatafora J.W."/>
            <person name="Visel A."/>
            <person name="Grigoriev I.V."/>
        </authorList>
    </citation>
    <scope>NUCLEOTIDE SEQUENCE [LARGE SCALE GENOMIC DNA]</scope>
    <source>
        <strain evidence="3 4">CBS 115471</strain>
    </source>
</reference>
<keyword evidence="2" id="KW-1133">Transmembrane helix</keyword>
<dbReference type="EMBL" id="MCFA01000226">
    <property type="protein sequence ID" value="ORX97861.1"/>
    <property type="molecule type" value="Genomic_DNA"/>
</dbReference>
<evidence type="ECO:0000313" key="3">
    <source>
        <dbReference type="EMBL" id="ORX97861.1"/>
    </source>
</evidence>
<accession>A0A1Y1YIJ6</accession>
<dbReference type="OrthoDB" id="3793754at2759"/>
<name>A0A1Y1YIJ6_9PLEO</name>
<sequence length="141" mass="15670">MSNDNLASASIPQSAPQLHRLQQSTPRPPSPRTHTYIHTYIQAQCLPRPRNFVFASQSTVDAPEPRYGTVCEPKSTMELKEKAAIGIGVPLGVLVIFIACGMAWANFTKKRRLARGEVEELEMGKDANVPAPRQIRWNPYG</sequence>
<keyword evidence="4" id="KW-1185">Reference proteome</keyword>
<gene>
    <name evidence="3" type="ORF">BCR34DRAFT_607123</name>
</gene>
<evidence type="ECO:0000256" key="2">
    <source>
        <dbReference type="SAM" id="Phobius"/>
    </source>
</evidence>
<protein>
    <submittedName>
        <fullName evidence="3">Uncharacterized protein</fullName>
    </submittedName>
</protein>
<evidence type="ECO:0000313" key="4">
    <source>
        <dbReference type="Proteomes" id="UP000193144"/>
    </source>
</evidence>
<dbReference type="AlphaFoldDB" id="A0A1Y1YIJ6"/>
<keyword evidence="2" id="KW-0812">Transmembrane</keyword>
<feature type="region of interest" description="Disordered" evidence="1">
    <location>
        <begin position="1"/>
        <end position="33"/>
    </location>
</feature>
<keyword evidence="2" id="KW-0472">Membrane</keyword>
<dbReference type="Proteomes" id="UP000193144">
    <property type="component" value="Unassembled WGS sequence"/>
</dbReference>